<gene>
    <name evidence="1" type="ORF">BGAL_1070g00010</name>
</gene>
<dbReference type="EMBL" id="PQXL01001065">
    <property type="protein sequence ID" value="THV43699.1"/>
    <property type="molecule type" value="Genomic_DNA"/>
</dbReference>
<evidence type="ECO:0000313" key="1">
    <source>
        <dbReference type="EMBL" id="THV43699.1"/>
    </source>
</evidence>
<evidence type="ECO:0000313" key="2">
    <source>
        <dbReference type="Proteomes" id="UP000308671"/>
    </source>
</evidence>
<organism evidence="1 2">
    <name type="scientific">Botrytis galanthina</name>
    <dbReference type="NCBI Taxonomy" id="278940"/>
    <lineage>
        <taxon>Eukaryota</taxon>
        <taxon>Fungi</taxon>
        <taxon>Dikarya</taxon>
        <taxon>Ascomycota</taxon>
        <taxon>Pezizomycotina</taxon>
        <taxon>Leotiomycetes</taxon>
        <taxon>Helotiales</taxon>
        <taxon>Sclerotiniaceae</taxon>
        <taxon>Botrytis</taxon>
    </lineage>
</organism>
<dbReference type="Proteomes" id="UP000308671">
    <property type="component" value="Unassembled WGS sequence"/>
</dbReference>
<comment type="caution">
    <text evidence="1">The sequence shown here is derived from an EMBL/GenBank/DDBJ whole genome shotgun (WGS) entry which is preliminary data.</text>
</comment>
<reference evidence="1 2" key="1">
    <citation type="submission" date="2017-12" db="EMBL/GenBank/DDBJ databases">
        <title>Comparative genomics of Botrytis spp.</title>
        <authorList>
            <person name="Valero-Jimenez C.A."/>
            <person name="Tapia P."/>
            <person name="Veloso J."/>
            <person name="Silva-Moreno E."/>
            <person name="Staats M."/>
            <person name="Valdes J.H."/>
            <person name="Van Kan J.A.L."/>
        </authorList>
    </citation>
    <scope>NUCLEOTIDE SEQUENCE [LARGE SCALE GENOMIC DNA]</scope>
    <source>
        <strain evidence="1 2">MUCL435</strain>
    </source>
</reference>
<name>A0A4S8QQJ0_9HELO</name>
<protein>
    <submittedName>
        <fullName evidence="1">Uncharacterized protein</fullName>
    </submittedName>
</protein>
<accession>A0A4S8QQJ0</accession>
<proteinExistence type="predicted"/>
<keyword evidence="2" id="KW-1185">Reference proteome</keyword>
<sequence length="84" mass="9282">MSRLAQSLNQKPLDGLFKGNKNIGTICITRLKIAILDFPTPYDVKEIILTKEIINAHRSSISNMDAQALRISTWHSSIGCVLGT</sequence>
<dbReference type="AlphaFoldDB" id="A0A4S8QQJ0"/>